<gene>
    <name evidence="1" type="ORF">BAU08_07885</name>
</gene>
<dbReference type="AlphaFoldDB" id="A0A193FVA1"/>
<name>A0A193FVA1_9BORD</name>
<evidence type="ECO:0000313" key="1">
    <source>
        <dbReference type="EMBL" id="ANN71263.1"/>
    </source>
</evidence>
<dbReference type="EMBL" id="CP016171">
    <property type="protein sequence ID" value="ANN71263.1"/>
    <property type="molecule type" value="Genomic_DNA"/>
</dbReference>
<organism evidence="1 2">
    <name type="scientific">Bordetella bronchialis</name>
    <dbReference type="NCBI Taxonomy" id="463025"/>
    <lineage>
        <taxon>Bacteria</taxon>
        <taxon>Pseudomonadati</taxon>
        <taxon>Pseudomonadota</taxon>
        <taxon>Betaproteobacteria</taxon>
        <taxon>Burkholderiales</taxon>
        <taxon>Alcaligenaceae</taxon>
        <taxon>Bordetella</taxon>
    </lineage>
</organism>
<reference evidence="1 2" key="1">
    <citation type="submission" date="2016-06" db="EMBL/GenBank/DDBJ databases">
        <title>Complete genome sequences of Bordetella bronchialis and Bordetella flabilis.</title>
        <authorList>
            <person name="LiPuma J.J."/>
            <person name="Spilker T."/>
        </authorList>
    </citation>
    <scope>NUCLEOTIDE SEQUENCE [LARGE SCALE GENOMIC DNA]</scope>
    <source>
        <strain evidence="1 2">AU17976</strain>
    </source>
</reference>
<proteinExistence type="predicted"/>
<dbReference type="Proteomes" id="UP000092213">
    <property type="component" value="Chromosome"/>
</dbReference>
<sequence>MSLPFIEPQQLFNALSPAMHRIANEVMRDEAPVSRRANDGRFRGGLVSMHNNASKRAVTRDIVRGASQLLARDACTMNACARSYGISQQALRSFVEPDGHLTALGRAVDDATLITPQDRKAANLPPTVGRTVLDEKDYALADKMVGMRAGQMSRALFCEMFGYDHETIYRAYEDTGAMTAFGRQARHALRAANGLEESPEADAGQVSPDAADPDVERTLAEQRLTDLATRGNIRIRYWRGDTFQMFGPPEAPLAGDVDRAGGDWRIRPSRLDEYRMAPRQWAMDHIVDILRLHARGASGRAALAARYALTPSGIGRAMLIAPQPGTHLEILTEDRIDTP</sequence>
<protein>
    <submittedName>
        <fullName evidence="1">Uncharacterized protein</fullName>
    </submittedName>
</protein>
<accession>A0A193FVA1</accession>
<evidence type="ECO:0000313" key="2">
    <source>
        <dbReference type="Proteomes" id="UP000092213"/>
    </source>
</evidence>